<dbReference type="GO" id="GO:0005730">
    <property type="term" value="C:nucleolus"/>
    <property type="evidence" value="ECO:0007669"/>
    <property type="project" value="UniProtKB-SubCell"/>
</dbReference>
<dbReference type="Proteomes" id="UP000014760">
    <property type="component" value="Unassembled WGS sequence"/>
</dbReference>
<evidence type="ECO:0000256" key="6">
    <source>
        <dbReference type="RuleBase" id="RU368027"/>
    </source>
</evidence>
<accession>R7UUQ7</accession>
<comment type="subunit">
    <text evidence="6">Associates with 90S and pre-40S pre-ribosomal particles.</text>
</comment>
<dbReference type="STRING" id="283909.R7UUQ7"/>
<dbReference type="PANTHER" id="PTHR21738">
    <property type="entry name" value="RIBOSOMAL RNA PROCESSING PROTEIN 36 HOMOLOG"/>
    <property type="match status" value="1"/>
</dbReference>
<dbReference type="Pfam" id="PF06102">
    <property type="entry name" value="RRP36"/>
    <property type="match status" value="1"/>
</dbReference>
<dbReference type="OMA" id="CRNVEQK"/>
<dbReference type="EMBL" id="AMQN01022141">
    <property type="status" value="NOT_ANNOTATED_CDS"/>
    <property type="molecule type" value="Genomic_DNA"/>
</dbReference>
<dbReference type="GO" id="GO:0030686">
    <property type="term" value="C:90S preribosome"/>
    <property type="evidence" value="ECO:0007669"/>
    <property type="project" value="TreeGrafter"/>
</dbReference>
<feature type="region of interest" description="Disordered" evidence="7">
    <location>
        <begin position="204"/>
        <end position="232"/>
    </location>
</feature>
<keyword evidence="3 6" id="KW-0690">Ribosome biogenesis</keyword>
<dbReference type="EMBL" id="KB299693">
    <property type="protein sequence ID" value="ELU07657.1"/>
    <property type="molecule type" value="Genomic_DNA"/>
</dbReference>
<dbReference type="OrthoDB" id="448446at2759"/>
<proteinExistence type="inferred from homology"/>
<feature type="compositionally biased region" description="Basic residues" evidence="7">
    <location>
        <begin position="211"/>
        <end position="226"/>
    </location>
</feature>
<evidence type="ECO:0000313" key="10">
    <source>
        <dbReference type="Proteomes" id="UP000014760"/>
    </source>
</evidence>
<organism evidence="8">
    <name type="scientific">Capitella teleta</name>
    <name type="common">Polychaete worm</name>
    <dbReference type="NCBI Taxonomy" id="283909"/>
    <lineage>
        <taxon>Eukaryota</taxon>
        <taxon>Metazoa</taxon>
        <taxon>Spiralia</taxon>
        <taxon>Lophotrochozoa</taxon>
        <taxon>Annelida</taxon>
        <taxon>Polychaeta</taxon>
        <taxon>Sedentaria</taxon>
        <taxon>Scolecida</taxon>
        <taxon>Capitellidae</taxon>
        <taxon>Capitella</taxon>
    </lineage>
</organism>
<evidence type="ECO:0000256" key="7">
    <source>
        <dbReference type="SAM" id="MobiDB-lite"/>
    </source>
</evidence>
<reference evidence="9" key="3">
    <citation type="submission" date="2015-06" db="UniProtKB">
        <authorList>
            <consortium name="EnsemblMetazoa"/>
        </authorList>
    </citation>
    <scope>IDENTIFICATION</scope>
</reference>
<evidence type="ECO:0000256" key="3">
    <source>
        <dbReference type="ARBA" id="ARBA00022517"/>
    </source>
</evidence>
<dbReference type="AlphaFoldDB" id="R7UUQ7"/>
<sequence length="232" mass="27452">MRKLIKDSNWFECKEQFQSDLKDVPFEDLQKLKQKVGLKAFNSLMAGGSSQAKPKSFKKADKNKPNEQSSKKPVSRFREVIQVKKKKVQDPRFSDLCGTYDETFFKKSFSFIDDIRVRERNELQDQLAKSKDPEEKEKIKYLLNRMTQQDMAGKKKEKSVEIKQKIRVQEKALVQDGKLPFHLKKSERKKLELAEQYRELKKSGKLEQYLTKKRKKNARKEKRKMPGRGNME</sequence>
<keyword evidence="4 6" id="KW-0698">rRNA processing</keyword>
<evidence type="ECO:0000256" key="5">
    <source>
        <dbReference type="ARBA" id="ARBA00023242"/>
    </source>
</evidence>
<dbReference type="FunCoup" id="R7UUQ7">
    <property type="interactions" value="1384"/>
</dbReference>
<comment type="subcellular location">
    <subcellularLocation>
        <location evidence="1 6">Nucleus</location>
        <location evidence="1 6">Nucleolus</location>
    </subcellularLocation>
</comment>
<comment type="similarity">
    <text evidence="2 6">Belongs to the RRP36 family.</text>
</comment>
<gene>
    <name evidence="8" type="ORF">CAPTEDRAFT_191031</name>
</gene>
<dbReference type="GO" id="GO:0000462">
    <property type="term" value="P:maturation of SSU-rRNA from tricistronic rRNA transcript (SSU-rRNA, 5.8S rRNA, LSU-rRNA)"/>
    <property type="evidence" value="ECO:0007669"/>
    <property type="project" value="TreeGrafter"/>
</dbReference>
<evidence type="ECO:0000313" key="9">
    <source>
        <dbReference type="EnsemblMetazoa" id="CapteP191031"/>
    </source>
</evidence>
<keyword evidence="10" id="KW-1185">Reference proteome</keyword>
<name>R7UUQ7_CAPTE</name>
<evidence type="ECO:0000313" key="8">
    <source>
        <dbReference type="EMBL" id="ELU07657.1"/>
    </source>
</evidence>
<keyword evidence="6" id="KW-0687">Ribonucleoprotein</keyword>
<reference evidence="10" key="1">
    <citation type="submission" date="2012-12" db="EMBL/GenBank/DDBJ databases">
        <authorList>
            <person name="Hellsten U."/>
            <person name="Grimwood J."/>
            <person name="Chapman J.A."/>
            <person name="Shapiro H."/>
            <person name="Aerts A."/>
            <person name="Otillar R.P."/>
            <person name="Terry A.Y."/>
            <person name="Boore J.L."/>
            <person name="Simakov O."/>
            <person name="Marletaz F."/>
            <person name="Cho S.-J."/>
            <person name="Edsinger-Gonzales E."/>
            <person name="Havlak P."/>
            <person name="Kuo D.-H."/>
            <person name="Larsson T."/>
            <person name="Lv J."/>
            <person name="Arendt D."/>
            <person name="Savage R."/>
            <person name="Osoegawa K."/>
            <person name="de Jong P."/>
            <person name="Lindberg D.R."/>
            <person name="Seaver E.C."/>
            <person name="Weisblat D.A."/>
            <person name="Putnam N.H."/>
            <person name="Grigoriev I.V."/>
            <person name="Rokhsar D.S."/>
        </authorList>
    </citation>
    <scope>NUCLEOTIDE SEQUENCE</scope>
    <source>
        <strain evidence="10">I ESC-2004</strain>
    </source>
</reference>
<dbReference type="PANTHER" id="PTHR21738:SF0">
    <property type="entry name" value="RIBOSOMAL RNA PROCESSING PROTEIN 36 HOMOLOG"/>
    <property type="match status" value="1"/>
</dbReference>
<comment type="function">
    <text evidence="6">Component of the 90S pre-ribosome involved in the maturation of rRNAs. Required for early cleavages of the pre-RNAs in the 40S ribosomal subunit maturation pathway.</text>
</comment>
<evidence type="ECO:0000256" key="4">
    <source>
        <dbReference type="ARBA" id="ARBA00022552"/>
    </source>
</evidence>
<dbReference type="EnsemblMetazoa" id="CapteT191031">
    <property type="protein sequence ID" value="CapteP191031"/>
    <property type="gene ID" value="CapteG191031"/>
</dbReference>
<dbReference type="HOGENOM" id="CLU_048802_4_0_1"/>
<dbReference type="InterPro" id="IPR009292">
    <property type="entry name" value="RRP36"/>
</dbReference>
<feature type="region of interest" description="Disordered" evidence="7">
    <location>
        <begin position="46"/>
        <end position="76"/>
    </location>
</feature>
<protein>
    <recommendedName>
        <fullName evidence="6">rRNA biogenesis protein RRP36</fullName>
    </recommendedName>
</protein>
<keyword evidence="5 6" id="KW-0539">Nucleus</keyword>
<evidence type="ECO:0000256" key="1">
    <source>
        <dbReference type="ARBA" id="ARBA00004604"/>
    </source>
</evidence>
<evidence type="ECO:0000256" key="2">
    <source>
        <dbReference type="ARBA" id="ARBA00009418"/>
    </source>
</evidence>
<reference evidence="8 10" key="2">
    <citation type="journal article" date="2013" name="Nature">
        <title>Insights into bilaterian evolution from three spiralian genomes.</title>
        <authorList>
            <person name="Simakov O."/>
            <person name="Marletaz F."/>
            <person name="Cho S.J."/>
            <person name="Edsinger-Gonzales E."/>
            <person name="Havlak P."/>
            <person name="Hellsten U."/>
            <person name="Kuo D.H."/>
            <person name="Larsson T."/>
            <person name="Lv J."/>
            <person name="Arendt D."/>
            <person name="Savage R."/>
            <person name="Osoegawa K."/>
            <person name="de Jong P."/>
            <person name="Grimwood J."/>
            <person name="Chapman J.A."/>
            <person name="Shapiro H."/>
            <person name="Aerts A."/>
            <person name="Otillar R.P."/>
            <person name="Terry A.Y."/>
            <person name="Boore J.L."/>
            <person name="Grigoriev I.V."/>
            <person name="Lindberg D.R."/>
            <person name="Seaver E.C."/>
            <person name="Weisblat D.A."/>
            <person name="Putnam N.H."/>
            <person name="Rokhsar D.S."/>
        </authorList>
    </citation>
    <scope>NUCLEOTIDE SEQUENCE</scope>
    <source>
        <strain evidence="8 10">I ESC-2004</strain>
    </source>
</reference>